<dbReference type="InterPro" id="IPR036909">
    <property type="entry name" value="Cyt_c-like_dom_sf"/>
</dbReference>
<evidence type="ECO:0000259" key="5">
    <source>
        <dbReference type="PROSITE" id="PS51007"/>
    </source>
</evidence>
<dbReference type="EMBL" id="FZOY01000002">
    <property type="protein sequence ID" value="SNS59156.1"/>
    <property type="molecule type" value="Genomic_DNA"/>
</dbReference>
<sequence>MVEVQLPVELSADAQLGKAVFDAICADCHGENAAGRHGVGPPLVHKIYEPGHHGDMAFQLAVRTGVRAHHWSFGSMPPVEGVSDSEIARVTLYIRELQRENGID</sequence>
<name>A0A239FQ37_9RHOB</name>
<evidence type="ECO:0000256" key="1">
    <source>
        <dbReference type="ARBA" id="ARBA00022617"/>
    </source>
</evidence>
<accession>A0A239FQ37</accession>
<organism evidence="6 7">
    <name type="scientific">Tropicimonas sediminicola</name>
    <dbReference type="NCBI Taxonomy" id="1031541"/>
    <lineage>
        <taxon>Bacteria</taxon>
        <taxon>Pseudomonadati</taxon>
        <taxon>Pseudomonadota</taxon>
        <taxon>Alphaproteobacteria</taxon>
        <taxon>Rhodobacterales</taxon>
        <taxon>Roseobacteraceae</taxon>
        <taxon>Tropicimonas</taxon>
    </lineage>
</organism>
<dbReference type="SUPFAM" id="SSF46626">
    <property type="entry name" value="Cytochrome c"/>
    <property type="match status" value="1"/>
</dbReference>
<protein>
    <submittedName>
        <fullName evidence="6">Cytochrome c553</fullName>
    </submittedName>
</protein>
<evidence type="ECO:0000313" key="6">
    <source>
        <dbReference type="EMBL" id="SNS59156.1"/>
    </source>
</evidence>
<dbReference type="Proteomes" id="UP000198426">
    <property type="component" value="Unassembled WGS sequence"/>
</dbReference>
<dbReference type="GO" id="GO:0009055">
    <property type="term" value="F:electron transfer activity"/>
    <property type="evidence" value="ECO:0007669"/>
    <property type="project" value="InterPro"/>
</dbReference>
<dbReference type="PROSITE" id="PS51007">
    <property type="entry name" value="CYTC"/>
    <property type="match status" value="1"/>
</dbReference>
<evidence type="ECO:0000313" key="7">
    <source>
        <dbReference type="Proteomes" id="UP000198426"/>
    </source>
</evidence>
<reference evidence="6 7" key="1">
    <citation type="submission" date="2017-06" db="EMBL/GenBank/DDBJ databases">
        <authorList>
            <person name="Kim H.J."/>
            <person name="Triplett B.A."/>
        </authorList>
    </citation>
    <scope>NUCLEOTIDE SEQUENCE [LARGE SCALE GENOMIC DNA]</scope>
    <source>
        <strain evidence="6 7">DSM 29339</strain>
    </source>
</reference>
<keyword evidence="7" id="KW-1185">Reference proteome</keyword>
<evidence type="ECO:0000256" key="3">
    <source>
        <dbReference type="ARBA" id="ARBA00023004"/>
    </source>
</evidence>
<dbReference type="Pfam" id="PF00034">
    <property type="entry name" value="Cytochrom_C"/>
    <property type="match status" value="1"/>
</dbReference>
<dbReference type="Gene3D" id="1.10.760.10">
    <property type="entry name" value="Cytochrome c-like domain"/>
    <property type="match status" value="1"/>
</dbReference>
<evidence type="ECO:0000256" key="4">
    <source>
        <dbReference type="PROSITE-ProRule" id="PRU00433"/>
    </source>
</evidence>
<proteinExistence type="predicted"/>
<keyword evidence="3 4" id="KW-0408">Iron</keyword>
<dbReference type="GO" id="GO:0020037">
    <property type="term" value="F:heme binding"/>
    <property type="evidence" value="ECO:0007669"/>
    <property type="project" value="InterPro"/>
</dbReference>
<dbReference type="GO" id="GO:0046872">
    <property type="term" value="F:metal ion binding"/>
    <property type="evidence" value="ECO:0007669"/>
    <property type="project" value="UniProtKB-KW"/>
</dbReference>
<dbReference type="AlphaFoldDB" id="A0A239FQ37"/>
<feature type="domain" description="Cytochrome c" evidence="5">
    <location>
        <begin position="12"/>
        <end position="98"/>
    </location>
</feature>
<keyword evidence="2 4" id="KW-0479">Metal-binding</keyword>
<gene>
    <name evidence="6" type="ORF">SAMN05421757_102792</name>
</gene>
<evidence type="ECO:0000256" key="2">
    <source>
        <dbReference type="ARBA" id="ARBA00022723"/>
    </source>
</evidence>
<dbReference type="InterPro" id="IPR009056">
    <property type="entry name" value="Cyt_c-like_dom"/>
</dbReference>
<keyword evidence="1 4" id="KW-0349">Heme</keyword>